<keyword evidence="2" id="KW-1185">Reference proteome</keyword>
<dbReference type="EMBL" id="MPUK01000013">
    <property type="protein sequence ID" value="ONH65128.1"/>
    <property type="molecule type" value="Genomic_DNA"/>
</dbReference>
<dbReference type="AlphaFoldDB" id="A0A1V2KZP8"/>
<comment type="caution">
    <text evidence="1">The sequence shown here is derived from an EMBL/GenBank/DDBJ whole genome shotgun (WGS) entry which is preliminary data.</text>
</comment>
<protein>
    <submittedName>
        <fullName evidence="1">Uncharacterized protein</fullName>
    </submittedName>
</protein>
<proteinExistence type="predicted"/>
<evidence type="ECO:0000313" key="2">
    <source>
        <dbReference type="Proteomes" id="UP000189513"/>
    </source>
</evidence>
<organism evidence="1 2">
    <name type="scientific">Cyberlindnera fabianii</name>
    <name type="common">Yeast</name>
    <name type="synonym">Hansenula fabianii</name>
    <dbReference type="NCBI Taxonomy" id="36022"/>
    <lineage>
        <taxon>Eukaryota</taxon>
        <taxon>Fungi</taxon>
        <taxon>Dikarya</taxon>
        <taxon>Ascomycota</taxon>
        <taxon>Saccharomycotina</taxon>
        <taxon>Saccharomycetes</taxon>
        <taxon>Phaffomycetales</taxon>
        <taxon>Phaffomycetaceae</taxon>
        <taxon>Cyberlindnera</taxon>
    </lineage>
</organism>
<name>A0A1V2KZP8_CYBFA</name>
<sequence length="489" mass="54311">MSRLKPDKIDPNAIYMIENAITTEMFPIGAHKLFTTTKNFIVFIACEADTGKLPQSYHSMNSVAVVDAFVSKLGHFTNSVVLFDLPTTGSRIQLSDIDLSERTTLSFTNLNDTRVRGSKIRSPVIIDNGPLETLIINDNLQINSDSLHEHMSTCKLLVLGSIDNEDIKSFDNVETLNKTLKPETVSLKDLTMHHRDAIVKIYNVHELKDITFDAVVPEGEGYPFNSLRVSTMPKNFLTSSPNDLIRPIIDGISTKQDSTVLWLDLNVFGLFPMIKNISAPISRLEVTESAVTGFDIFKGFNSEVYAYPTLIEFNVYTGGFASTLISWYTELYFEGDDHFQDLIKMKLSNEILLDLGSIQGVSFPSLKQLSVSLSERSNTTPFQIRAPSLRTLSLTAFEPESSLELTGFEKLSLVTMTNFNNVRVDDCPSLTQVDVDKSTNLKSLTLAGDVSKLQMIEYATDHGKPSNIIIENGGIVGDYASRTVVSRVC</sequence>
<dbReference type="Proteomes" id="UP000189513">
    <property type="component" value="Unassembled WGS sequence"/>
</dbReference>
<dbReference type="VEuPathDB" id="FungiDB:BON22_4998"/>
<gene>
    <name evidence="1" type="ORF">BON22_4998</name>
</gene>
<accession>A0A1V2KZP8</accession>
<reference evidence="2" key="1">
    <citation type="journal article" date="2017" name="Genome Announc.">
        <title>Genome sequences of Cyberlindnera fabianii 65, Pichia kudriavzevii 129, and Saccharomyces cerevisiae 131 isolated from fermented masau fruits in Zimbabwe.</title>
        <authorList>
            <person name="van Rijswijck I.M.H."/>
            <person name="Derks M.F.L."/>
            <person name="Abee T."/>
            <person name="de Ridder D."/>
            <person name="Smid E.J."/>
        </authorList>
    </citation>
    <scope>NUCLEOTIDE SEQUENCE [LARGE SCALE GENOMIC DNA]</scope>
    <source>
        <strain evidence="2">65</strain>
    </source>
</reference>
<evidence type="ECO:0000313" key="1">
    <source>
        <dbReference type="EMBL" id="ONH65128.1"/>
    </source>
</evidence>